<protein>
    <submittedName>
        <fullName evidence="2">Zinc-binding dehydrogenase</fullName>
    </submittedName>
</protein>
<dbReference type="InterPro" id="IPR013154">
    <property type="entry name" value="ADH-like_N"/>
</dbReference>
<dbReference type="InterPro" id="IPR020843">
    <property type="entry name" value="ER"/>
</dbReference>
<dbReference type="Proteomes" id="UP001165587">
    <property type="component" value="Unassembled WGS sequence"/>
</dbReference>
<reference evidence="2" key="1">
    <citation type="submission" date="2022-08" db="EMBL/GenBank/DDBJ databases">
        <authorList>
            <person name="Deng Y."/>
            <person name="Han X.-F."/>
            <person name="Zhang Y.-Q."/>
        </authorList>
    </citation>
    <scope>NUCLEOTIDE SEQUENCE</scope>
    <source>
        <strain evidence="2">CPCC 203407</strain>
    </source>
</reference>
<dbReference type="PANTHER" id="PTHR43677">
    <property type="entry name" value="SHORT-CHAIN DEHYDROGENASE/REDUCTASE"/>
    <property type="match status" value="1"/>
</dbReference>
<evidence type="ECO:0000313" key="2">
    <source>
        <dbReference type="EMBL" id="MCS5725858.1"/>
    </source>
</evidence>
<dbReference type="SUPFAM" id="SSF50129">
    <property type="entry name" value="GroES-like"/>
    <property type="match status" value="1"/>
</dbReference>
<evidence type="ECO:0000313" key="3">
    <source>
        <dbReference type="Proteomes" id="UP001165587"/>
    </source>
</evidence>
<dbReference type="PROSITE" id="PS01162">
    <property type="entry name" value="QOR_ZETA_CRYSTAL"/>
    <property type="match status" value="1"/>
</dbReference>
<organism evidence="2 3">
    <name type="scientific">Herbiconiux oxytropis</name>
    <dbReference type="NCBI Taxonomy" id="2970915"/>
    <lineage>
        <taxon>Bacteria</taxon>
        <taxon>Bacillati</taxon>
        <taxon>Actinomycetota</taxon>
        <taxon>Actinomycetes</taxon>
        <taxon>Micrococcales</taxon>
        <taxon>Microbacteriaceae</taxon>
        <taxon>Herbiconiux</taxon>
    </lineage>
</organism>
<proteinExistence type="predicted"/>
<keyword evidence="3" id="KW-1185">Reference proteome</keyword>
<dbReference type="RefSeq" id="WP_259526444.1">
    <property type="nucleotide sequence ID" value="NZ_JANLCK010000003.1"/>
</dbReference>
<feature type="domain" description="Enoyl reductase (ER)" evidence="1">
    <location>
        <begin position="16"/>
        <end position="326"/>
    </location>
</feature>
<dbReference type="InterPro" id="IPR013149">
    <property type="entry name" value="ADH-like_C"/>
</dbReference>
<dbReference type="EMBL" id="JANLCK010000003">
    <property type="protein sequence ID" value="MCS5725858.1"/>
    <property type="molecule type" value="Genomic_DNA"/>
</dbReference>
<evidence type="ECO:0000259" key="1">
    <source>
        <dbReference type="SMART" id="SM00829"/>
    </source>
</evidence>
<dbReference type="SUPFAM" id="SSF51735">
    <property type="entry name" value="NAD(P)-binding Rossmann-fold domains"/>
    <property type="match status" value="1"/>
</dbReference>
<dbReference type="GO" id="GO:0016491">
    <property type="term" value="F:oxidoreductase activity"/>
    <property type="evidence" value="ECO:0007669"/>
    <property type="project" value="InterPro"/>
</dbReference>
<dbReference type="Gene3D" id="3.90.180.10">
    <property type="entry name" value="Medium-chain alcohol dehydrogenases, catalytic domain"/>
    <property type="match status" value="1"/>
</dbReference>
<sequence length="344" mass="35215">MSRYRSAVVVEFGEPGDVLRVSERTRGTLERGQIRLGSEAVGLNFLDVMMCRGDYPGVPVPPFVPGVEVAGTVIEAAEGSVHAVGTRVLACPALPEGALGDEVVIASSLAVERPPTVDAVTAAALPVTYQTAWFALERARLEPGETVLVNAGAGGVGIATIQLARSRGLRVIATAGGPEKTAVCLAQGADLAIDYRDADVVDLVRAATGGAGVAAVIDPVGGPMTAVSLDCLAFEGRLVAVGTAGGSSQVDPASLMARNVDLVGLSWGSRYPWERPAEVSEVYAALFALVTAGSVRPLVDRVVGLDDAGAALDDLAARRTRGKTIVVLDRGGASVAAEGADHDR</sequence>
<dbReference type="Pfam" id="PF08240">
    <property type="entry name" value="ADH_N"/>
    <property type="match status" value="1"/>
</dbReference>
<dbReference type="InterPro" id="IPR036291">
    <property type="entry name" value="NAD(P)-bd_dom_sf"/>
</dbReference>
<dbReference type="PANTHER" id="PTHR43677:SF4">
    <property type="entry name" value="QUINONE OXIDOREDUCTASE-LIKE PROTEIN 2"/>
    <property type="match status" value="1"/>
</dbReference>
<comment type="caution">
    <text evidence="2">The sequence shown here is derived from an EMBL/GenBank/DDBJ whole genome shotgun (WGS) entry which is preliminary data.</text>
</comment>
<dbReference type="InterPro" id="IPR002364">
    <property type="entry name" value="Quin_OxRdtase/zeta-crystal_CS"/>
</dbReference>
<dbReference type="AlphaFoldDB" id="A0AA42BWC1"/>
<dbReference type="GO" id="GO:0008270">
    <property type="term" value="F:zinc ion binding"/>
    <property type="evidence" value="ECO:0007669"/>
    <property type="project" value="InterPro"/>
</dbReference>
<name>A0AA42BWC1_9MICO</name>
<accession>A0AA42BWC1</accession>
<dbReference type="InterPro" id="IPR011032">
    <property type="entry name" value="GroES-like_sf"/>
</dbReference>
<dbReference type="Gene3D" id="3.40.50.720">
    <property type="entry name" value="NAD(P)-binding Rossmann-like Domain"/>
    <property type="match status" value="1"/>
</dbReference>
<gene>
    <name evidence="2" type="ORF">N1028_08100</name>
</gene>
<dbReference type="Pfam" id="PF00107">
    <property type="entry name" value="ADH_zinc_N"/>
    <property type="match status" value="1"/>
</dbReference>
<dbReference type="SMART" id="SM00829">
    <property type="entry name" value="PKS_ER"/>
    <property type="match status" value="1"/>
</dbReference>
<dbReference type="InterPro" id="IPR051397">
    <property type="entry name" value="Zn-ADH-like_protein"/>
</dbReference>